<feature type="domain" description="Alpha/beta-hydrolase N-terminal" evidence="4">
    <location>
        <begin position="40"/>
        <end position="245"/>
    </location>
</feature>
<dbReference type="KEGG" id="hbh:E4T21_14465"/>
<evidence type="ECO:0000259" key="4">
    <source>
        <dbReference type="Pfam" id="PF15420"/>
    </source>
</evidence>
<keyword evidence="6" id="KW-1185">Reference proteome</keyword>
<keyword evidence="2" id="KW-0812">Transmembrane</keyword>
<dbReference type="EMBL" id="CP038437">
    <property type="protein sequence ID" value="QEM82616.1"/>
    <property type="molecule type" value="Genomic_DNA"/>
</dbReference>
<gene>
    <name evidence="5" type="ORF">E4T21_14465</name>
</gene>
<name>A0A5C1NH68_9GAMM</name>
<sequence length="576" mass="64023">MLKPSVKQDVSEYSAGRRWYHPSLAGLLFGGLLCALTFMPSLVPRPWLFQAILTGFSFALGYGLGLIMSWLWRFMELPTIRHRWRPGLFWILVTFIVVYLAFHLWHASDWQNSTRQLMGMSPVESDYYVRIVLVAVGVAVLLLLLGTGLAWGIRAAAAFPRRYIRRRVASLVGVVVFLALLVNAVNGTLVSYAITAVDQVQASVDISDPPGAEPPAQDTRSGSADSLITWDLLGKAGKLYVDQGPRAADITAFSGQPAREPIRAYVGLRSADETEQQAELALRELQRTGAFSRELLVIATPTGTGWLQNGALAPLEYMYGGDTAIVGVQYSYLPSPFSLVLEPGRAQESASIVFNVIYEYWKTLPQAERPRLYLFGLSLGSLGSENSAPLNAFINHPIQGAVWAGPTFRNRMWRRIQSRPHGNSPAWQPEFEDGSLVRVFGPQGQRHVESQEWGPVRIAYVVNPSDAISFFNERMWYREPNWMKPPRGPDVSPLFEWVPVVSFFEVAMDMLSAGDTPPGHGHNYSVGEYTQAWAAVTDPRGWKPQDSERLVDFMSSGQTGTEENDESESDVKVGSY</sequence>
<reference evidence="5" key="1">
    <citation type="submission" date="2021-02" db="EMBL/GenBank/DDBJ databases">
        <title>Strain Y2R2, a novel species of the genus Halomonas.</title>
        <authorList>
            <person name="Huang H."/>
        </authorList>
    </citation>
    <scope>NUCLEOTIDE SEQUENCE</scope>
    <source>
        <strain evidence="5">Y2R2</strain>
    </source>
</reference>
<organism evidence="5 6">
    <name type="scientific">Halomonas binhaiensis</name>
    <dbReference type="NCBI Taxonomy" id="2562282"/>
    <lineage>
        <taxon>Bacteria</taxon>
        <taxon>Pseudomonadati</taxon>
        <taxon>Pseudomonadota</taxon>
        <taxon>Gammaproteobacteria</taxon>
        <taxon>Oceanospirillales</taxon>
        <taxon>Halomonadaceae</taxon>
        <taxon>Halomonas</taxon>
    </lineage>
</organism>
<dbReference type="RefSeq" id="WP_149285740.1">
    <property type="nucleotide sequence ID" value="NZ_CP038437.2"/>
</dbReference>
<feature type="transmembrane region" description="Helical" evidence="2">
    <location>
        <begin position="87"/>
        <end position="107"/>
    </location>
</feature>
<proteinExistence type="predicted"/>
<dbReference type="OrthoDB" id="4397445at2"/>
<dbReference type="Pfam" id="PF10081">
    <property type="entry name" value="Abhydrolase_9"/>
    <property type="match status" value="1"/>
</dbReference>
<dbReference type="InterPro" id="IPR027788">
    <property type="entry name" value="Alpha/beta-hydrolase_N_dom"/>
</dbReference>
<keyword evidence="2" id="KW-0472">Membrane</keyword>
<dbReference type="PIRSF" id="PIRSF007542">
    <property type="entry name" value="UCP007542"/>
    <property type="match status" value="1"/>
</dbReference>
<feature type="region of interest" description="Disordered" evidence="1">
    <location>
        <begin position="540"/>
        <end position="576"/>
    </location>
</feature>
<evidence type="ECO:0000256" key="2">
    <source>
        <dbReference type="SAM" id="Phobius"/>
    </source>
</evidence>
<evidence type="ECO:0000256" key="1">
    <source>
        <dbReference type="SAM" id="MobiDB-lite"/>
    </source>
</evidence>
<feature type="transmembrane region" description="Helical" evidence="2">
    <location>
        <begin position="127"/>
        <end position="151"/>
    </location>
</feature>
<dbReference type="Proteomes" id="UP000324285">
    <property type="component" value="Chromosome"/>
</dbReference>
<evidence type="ECO:0000313" key="5">
    <source>
        <dbReference type="EMBL" id="QEM82616.1"/>
    </source>
</evidence>
<evidence type="ECO:0000259" key="3">
    <source>
        <dbReference type="Pfam" id="PF10081"/>
    </source>
</evidence>
<dbReference type="InterPro" id="IPR012037">
    <property type="entry name" value="Alpha/beta-hydrolase_fam"/>
</dbReference>
<dbReference type="GO" id="GO:0016787">
    <property type="term" value="F:hydrolase activity"/>
    <property type="evidence" value="ECO:0007669"/>
    <property type="project" value="UniProtKB-KW"/>
</dbReference>
<feature type="compositionally biased region" description="Basic and acidic residues" evidence="1">
    <location>
        <begin position="540"/>
        <end position="551"/>
    </location>
</feature>
<feature type="transmembrane region" description="Helical" evidence="2">
    <location>
        <begin position="47"/>
        <end position="75"/>
    </location>
</feature>
<dbReference type="Pfam" id="PF15420">
    <property type="entry name" value="Abhydrolase_9_N"/>
    <property type="match status" value="1"/>
</dbReference>
<accession>A0A5C1NH68</accession>
<dbReference type="AlphaFoldDB" id="A0A5C1NH68"/>
<evidence type="ECO:0000313" key="6">
    <source>
        <dbReference type="Proteomes" id="UP000324285"/>
    </source>
</evidence>
<feature type="domain" description="Alpha/beta-hydrolase catalytic" evidence="3">
    <location>
        <begin position="262"/>
        <end position="550"/>
    </location>
</feature>
<dbReference type="InterPro" id="IPR027787">
    <property type="entry name" value="Alpha/beta-hydrolase_catalytic"/>
</dbReference>
<keyword evidence="2" id="KW-1133">Transmembrane helix</keyword>
<feature type="transmembrane region" description="Helical" evidence="2">
    <location>
        <begin position="171"/>
        <end position="194"/>
    </location>
</feature>
<feature type="transmembrane region" description="Helical" evidence="2">
    <location>
        <begin position="20"/>
        <end position="41"/>
    </location>
</feature>
<protein>
    <submittedName>
        <fullName evidence="5">Alpha/beta-hydrolase family protein</fullName>
    </submittedName>
</protein>